<evidence type="ECO:0000313" key="1">
    <source>
        <dbReference type="EMBL" id="KAJ2897028.1"/>
    </source>
</evidence>
<sequence>MADPSSPQDVWVNPYATPESCACEQRTDFPRYLWCSDHGCCVLTGKTYECPLENCPRPVIYHKYRRAGKKIDPRTGMDEFGMVWNKALEKNSTLDLTLVSFMEKLGQAPAFESCEFLMARENLCRIATRSRWLQKQQELSGMNLQELNMKYSWEQAYLRLLTKPHARELRVPSYQRRKKLPSVGSDSGVEICDDGRFHKQLECIQDLEAFQPGVECPLEIEATRRAMDMIQTEASTLRGQTTIMSNEIEELRGLWVRWASILKQIEYQGRGSVNWGVKKPWARIDQGTQQRLSLHAV</sequence>
<evidence type="ECO:0000313" key="2">
    <source>
        <dbReference type="Proteomes" id="UP001201980"/>
    </source>
</evidence>
<dbReference type="EMBL" id="JAKWBI020000298">
    <property type="protein sequence ID" value="KAJ2897028.1"/>
    <property type="molecule type" value="Genomic_DNA"/>
</dbReference>
<dbReference type="Proteomes" id="UP001201980">
    <property type="component" value="Unassembled WGS sequence"/>
</dbReference>
<dbReference type="AlphaFoldDB" id="A0AAD5RKQ9"/>
<proteinExistence type="predicted"/>
<keyword evidence="2" id="KW-1185">Reference proteome</keyword>
<accession>A0AAD5RKQ9</accession>
<comment type="caution">
    <text evidence="1">The sequence shown here is derived from an EMBL/GenBank/DDBJ whole genome shotgun (WGS) entry which is preliminary data.</text>
</comment>
<protein>
    <submittedName>
        <fullName evidence="1">Uncharacterized protein</fullName>
    </submittedName>
</protein>
<name>A0AAD5RKQ9_9PEZI</name>
<gene>
    <name evidence="1" type="ORF">MKZ38_005017</name>
</gene>
<organism evidence="1 2">
    <name type="scientific">Zalerion maritima</name>
    <dbReference type="NCBI Taxonomy" id="339359"/>
    <lineage>
        <taxon>Eukaryota</taxon>
        <taxon>Fungi</taxon>
        <taxon>Dikarya</taxon>
        <taxon>Ascomycota</taxon>
        <taxon>Pezizomycotina</taxon>
        <taxon>Sordariomycetes</taxon>
        <taxon>Lulworthiomycetidae</taxon>
        <taxon>Lulworthiales</taxon>
        <taxon>Lulworthiaceae</taxon>
        <taxon>Zalerion</taxon>
    </lineage>
</organism>
<reference evidence="1" key="1">
    <citation type="submission" date="2022-07" db="EMBL/GenBank/DDBJ databases">
        <title>Draft genome sequence of Zalerion maritima ATCC 34329, a (micro)plastics degrading marine fungus.</title>
        <authorList>
            <person name="Paco A."/>
            <person name="Goncalves M.F.M."/>
            <person name="Rocha-Santos T.A.P."/>
            <person name="Alves A."/>
        </authorList>
    </citation>
    <scope>NUCLEOTIDE SEQUENCE</scope>
    <source>
        <strain evidence="1">ATCC 34329</strain>
    </source>
</reference>